<name>A0A158Q6A6_DRAME</name>
<evidence type="ECO:0000256" key="2">
    <source>
        <dbReference type="ARBA" id="ARBA00022448"/>
    </source>
</evidence>
<feature type="transmembrane region" description="Helical" evidence="6">
    <location>
        <begin position="5"/>
        <end position="22"/>
    </location>
</feature>
<keyword evidence="3 6" id="KW-0812">Transmembrane</keyword>
<feature type="transmembrane region" description="Helical" evidence="6">
    <location>
        <begin position="236"/>
        <end position="259"/>
    </location>
</feature>
<dbReference type="InterPro" id="IPR036259">
    <property type="entry name" value="MFS_trans_sf"/>
</dbReference>
<dbReference type="STRING" id="318479.A0A158Q6A6"/>
<evidence type="ECO:0000256" key="3">
    <source>
        <dbReference type="ARBA" id="ARBA00022692"/>
    </source>
</evidence>
<evidence type="ECO:0000256" key="1">
    <source>
        <dbReference type="ARBA" id="ARBA00004141"/>
    </source>
</evidence>
<feature type="transmembrane region" description="Helical" evidence="6">
    <location>
        <begin position="94"/>
        <end position="121"/>
    </location>
</feature>
<keyword evidence="10" id="KW-1185">Reference proteome</keyword>
<evidence type="ECO:0000256" key="6">
    <source>
        <dbReference type="SAM" id="Phobius"/>
    </source>
</evidence>
<dbReference type="InterPro" id="IPR020846">
    <property type="entry name" value="MFS_dom"/>
</dbReference>
<dbReference type="PANTHER" id="PTHR23506">
    <property type="entry name" value="GH10249P"/>
    <property type="match status" value="1"/>
</dbReference>
<reference evidence="8 10" key="2">
    <citation type="submission" date="2018-11" db="EMBL/GenBank/DDBJ databases">
        <authorList>
            <consortium name="Pathogen Informatics"/>
        </authorList>
    </citation>
    <scope>NUCLEOTIDE SEQUENCE [LARGE SCALE GENOMIC DNA]</scope>
</reference>
<dbReference type="WBParaSite" id="DME_0000956901-mRNA-1">
    <property type="protein sequence ID" value="DME_0000956901-mRNA-1"/>
    <property type="gene ID" value="DME_0000956901"/>
</dbReference>
<gene>
    <name evidence="8" type="ORF">DME_LOCUS3236</name>
</gene>
<dbReference type="AlphaFoldDB" id="A0A158Q6A6"/>
<feature type="transmembrane region" description="Helical" evidence="6">
    <location>
        <begin position="66"/>
        <end position="88"/>
    </location>
</feature>
<dbReference type="Proteomes" id="UP000274756">
    <property type="component" value="Unassembled WGS sequence"/>
</dbReference>
<organism evidence="9 11">
    <name type="scientific">Dracunculus medinensis</name>
    <name type="common">Guinea worm</name>
    <dbReference type="NCBI Taxonomy" id="318479"/>
    <lineage>
        <taxon>Eukaryota</taxon>
        <taxon>Metazoa</taxon>
        <taxon>Ecdysozoa</taxon>
        <taxon>Nematoda</taxon>
        <taxon>Chromadorea</taxon>
        <taxon>Rhabditida</taxon>
        <taxon>Spirurina</taxon>
        <taxon>Dracunculoidea</taxon>
        <taxon>Dracunculidae</taxon>
        <taxon>Dracunculus</taxon>
    </lineage>
</organism>
<feature type="transmembrane region" description="Helical" evidence="6">
    <location>
        <begin position="34"/>
        <end position="54"/>
    </location>
</feature>
<dbReference type="GO" id="GO:0016020">
    <property type="term" value="C:membrane"/>
    <property type="evidence" value="ECO:0007669"/>
    <property type="project" value="UniProtKB-SubCell"/>
</dbReference>
<proteinExistence type="predicted"/>
<dbReference type="GO" id="GO:0022857">
    <property type="term" value="F:transmembrane transporter activity"/>
    <property type="evidence" value="ECO:0007669"/>
    <property type="project" value="InterPro"/>
</dbReference>
<dbReference type="Proteomes" id="UP000038040">
    <property type="component" value="Unplaced"/>
</dbReference>
<keyword evidence="4 6" id="KW-1133">Transmembrane helix</keyword>
<protein>
    <submittedName>
        <fullName evidence="11">MFS domain-containing protein</fullName>
    </submittedName>
</protein>
<accession>A0A158Q6A6</accession>
<feature type="domain" description="Major facilitator superfamily (MFS) profile" evidence="7">
    <location>
        <begin position="1"/>
        <end position="185"/>
    </location>
</feature>
<dbReference type="Pfam" id="PF07690">
    <property type="entry name" value="MFS_1"/>
    <property type="match status" value="1"/>
</dbReference>
<sequence length="330" mass="36805">MATLVLANFFSTIIFSCIAPFYPEEAKLKNMNNFDTGAVFGIFGLITFIVAPLFGRYVTIKFIYYYYYYFLILLSALTSLLFGFITWIPSRQIFLWASLLIRVGQALGDAAFVTSSFAIAAKYFPGRVTTIFGILEAFSGIGFAAGPLFGGTLYELGGFQMPFLILGFILFIISILSYFLVEKLIDETCIENKSIKGILRLPVIWFMIIGVALSSISESFLDSALANHLNSFNLSATFVGFIFFLCDGIYTLTVPLWSFVLNRWDYCNLIIFFGLISEAIAMFTIGPSPFLFFNKNLFIIGISLIIVDVAAGAVCIPAFQNCFEVIRSIF</sequence>
<dbReference type="SUPFAM" id="SSF103473">
    <property type="entry name" value="MFS general substrate transporter"/>
    <property type="match status" value="1"/>
</dbReference>
<dbReference type="OrthoDB" id="446368at2759"/>
<feature type="transmembrane region" description="Helical" evidence="6">
    <location>
        <begin position="197"/>
        <end position="216"/>
    </location>
</feature>
<evidence type="ECO:0000256" key="4">
    <source>
        <dbReference type="ARBA" id="ARBA00022989"/>
    </source>
</evidence>
<feature type="transmembrane region" description="Helical" evidence="6">
    <location>
        <begin position="266"/>
        <end position="285"/>
    </location>
</feature>
<feature type="transmembrane region" description="Helical" evidence="6">
    <location>
        <begin position="161"/>
        <end position="181"/>
    </location>
</feature>
<comment type="subcellular location">
    <subcellularLocation>
        <location evidence="1">Membrane</location>
        <topology evidence="1">Multi-pass membrane protein</topology>
    </subcellularLocation>
</comment>
<keyword evidence="5 6" id="KW-0472">Membrane</keyword>
<evidence type="ECO:0000313" key="11">
    <source>
        <dbReference type="WBParaSite" id="DME_0000956901-mRNA-1"/>
    </source>
</evidence>
<evidence type="ECO:0000313" key="9">
    <source>
        <dbReference type="Proteomes" id="UP000038040"/>
    </source>
</evidence>
<evidence type="ECO:0000259" key="7">
    <source>
        <dbReference type="PROSITE" id="PS50850"/>
    </source>
</evidence>
<reference evidence="11" key="1">
    <citation type="submission" date="2016-04" db="UniProtKB">
        <authorList>
            <consortium name="WormBaseParasite"/>
        </authorList>
    </citation>
    <scope>IDENTIFICATION</scope>
</reference>
<dbReference type="Gene3D" id="1.20.1250.20">
    <property type="entry name" value="MFS general substrate transporter like domains"/>
    <property type="match status" value="1"/>
</dbReference>
<dbReference type="InterPro" id="IPR050930">
    <property type="entry name" value="MFS_Vesicular_Transporter"/>
</dbReference>
<feature type="transmembrane region" description="Helical" evidence="6">
    <location>
        <begin position="297"/>
        <end position="319"/>
    </location>
</feature>
<dbReference type="InterPro" id="IPR011701">
    <property type="entry name" value="MFS"/>
</dbReference>
<dbReference type="EMBL" id="UYYG01000116">
    <property type="protein sequence ID" value="VDN53263.1"/>
    <property type="molecule type" value="Genomic_DNA"/>
</dbReference>
<evidence type="ECO:0000256" key="5">
    <source>
        <dbReference type="ARBA" id="ARBA00023136"/>
    </source>
</evidence>
<evidence type="ECO:0000313" key="8">
    <source>
        <dbReference type="EMBL" id="VDN53263.1"/>
    </source>
</evidence>
<dbReference type="PANTHER" id="PTHR23506:SF26">
    <property type="entry name" value="MFS-TYPE TRANSPORTER SLC18B1"/>
    <property type="match status" value="1"/>
</dbReference>
<keyword evidence="2" id="KW-0813">Transport</keyword>
<feature type="transmembrane region" description="Helical" evidence="6">
    <location>
        <begin position="128"/>
        <end position="149"/>
    </location>
</feature>
<evidence type="ECO:0000313" key="10">
    <source>
        <dbReference type="Proteomes" id="UP000274756"/>
    </source>
</evidence>
<dbReference type="PROSITE" id="PS50850">
    <property type="entry name" value="MFS"/>
    <property type="match status" value="1"/>
</dbReference>